<evidence type="ECO:0000313" key="7">
    <source>
        <dbReference type="EMBL" id="KNC45900.1"/>
    </source>
</evidence>
<dbReference type="eggNOG" id="KOG1980">
    <property type="taxonomic scope" value="Eukaryota"/>
</dbReference>
<feature type="region of interest" description="Disordered" evidence="5">
    <location>
        <begin position="54"/>
        <end position="77"/>
    </location>
</feature>
<dbReference type="Pfam" id="PF04950">
    <property type="entry name" value="RIBIOP_C"/>
    <property type="match status" value="1"/>
</dbReference>
<evidence type="ECO:0000256" key="5">
    <source>
        <dbReference type="SAM" id="MobiDB-lite"/>
    </source>
</evidence>
<dbReference type="Proteomes" id="UP000054408">
    <property type="component" value="Unassembled WGS sequence"/>
</dbReference>
<dbReference type="InterPro" id="IPR030387">
    <property type="entry name" value="G_Bms1/Tsr1_dom"/>
</dbReference>
<dbReference type="SMART" id="SM00785">
    <property type="entry name" value="AARP2CN"/>
    <property type="match status" value="1"/>
</dbReference>
<keyword evidence="2" id="KW-0690">Ribosome biogenesis</keyword>
<feature type="domain" description="Bms1-type G" evidence="6">
    <location>
        <begin position="82"/>
        <end position="251"/>
    </location>
</feature>
<evidence type="ECO:0000256" key="1">
    <source>
        <dbReference type="ARBA" id="ARBA00004604"/>
    </source>
</evidence>
<dbReference type="GO" id="GO:0030688">
    <property type="term" value="C:preribosome, small subunit precursor"/>
    <property type="evidence" value="ECO:0007669"/>
    <property type="project" value="TreeGrafter"/>
</dbReference>
<comment type="similarity">
    <text evidence="4">Belongs to the TRAFAC class translation factor GTPase superfamily. Bms1-like GTPase family. TSR1 subfamily.</text>
</comment>
<accession>A0A0L0D193</accession>
<dbReference type="GO" id="GO:0034511">
    <property type="term" value="F:U3 snoRNA binding"/>
    <property type="evidence" value="ECO:0007669"/>
    <property type="project" value="TreeGrafter"/>
</dbReference>
<feature type="region of interest" description="Disordered" evidence="5">
    <location>
        <begin position="1"/>
        <end position="23"/>
    </location>
</feature>
<reference evidence="7 8" key="1">
    <citation type="submission" date="2010-05" db="EMBL/GenBank/DDBJ databases">
        <title>The Genome Sequence of Thecamonas trahens ATCC 50062.</title>
        <authorList>
            <consortium name="The Broad Institute Genome Sequencing Platform"/>
            <person name="Russ C."/>
            <person name="Cuomo C."/>
            <person name="Shea T."/>
            <person name="Young S.K."/>
            <person name="Zeng Q."/>
            <person name="Koehrsen M."/>
            <person name="Haas B."/>
            <person name="Borodovsky M."/>
            <person name="Guigo R."/>
            <person name="Alvarado L."/>
            <person name="Berlin A."/>
            <person name="Bochicchio J."/>
            <person name="Borenstein D."/>
            <person name="Chapman S."/>
            <person name="Chen Z."/>
            <person name="Freedman E."/>
            <person name="Gellesch M."/>
            <person name="Goldberg J."/>
            <person name="Griggs A."/>
            <person name="Gujja S."/>
            <person name="Heilman E."/>
            <person name="Heiman D."/>
            <person name="Hepburn T."/>
            <person name="Howarth C."/>
            <person name="Jen D."/>
            <person name="Larson L."/>
            <person name="Mehta T."/>
            <person name="Park D."/>
            <person name="Pearson M."/>
            <person name="Roberts A."/>
            <person name="Saif S."/>
            <person name="Shenoy N."/>
            <person name="Sisk P."/>
            <person name="Stolte C."/>
            <person name="Sykes S."/>
            <person name="Thomson T."/>
            <person name="Walk T."/>
            <person name="White J."/>
            <person name="Yandava C."/>
            <person name="Burger G."/>
            <person name="Gray M.W."/>
            <person name="Holland P.W.H."/>
            <person name="King N."/>
            <person name="Lang F.B.F."/>
            <person name="Roger A.J."/>
            <person name="Ruiz-Trillo I."/>
            <person name="Lander E."/>
            <person name="Nusbaum C."/>
        </authorList>
    </citation>
    <scope>NUCLEOTIDE SEQUENCE [LARGE SCALE GENOMIC DNA]</scope>
    <source>
        <strain evidence="7 8">ATCC 50062</strain>
    </source>
</reference>
<dbReference type="InterPro" id="IPR039761">
    <property type="entry name" value="Bms1/Tsr1"/>
</dbReference>
<feature type="compositionally biased region" description="Gly residues" evidence="5">
    <location>
        <begin position="436"/>
        <end position="445"/>
    </location>
</feature>
<evidence type="ECO:0000256" key="3">
    <source>
        <dbReference type="ARBA" id="ARBA00023242"/>
    </source>
</evidence>
<dbReference type="PROSITE" id="PS51714">
    <property type="entry name" value="G_BMS1"/>
    <property type="match status" value="1"/>
</dbReference>
<dbReference type="Pfam" id="PF08142">
    <property type="entry name" value="AARP2CN"/>
    <property type="match status" value="1"/>
</dbReference>
<keyword evidence="3" id="KW-0539">Nucleus</keyword>
<dbReference type="EMBL" id="GL349433">
    <property type="protein sequence ID" value="KNC45900.1"/>
    <property type="molecule type" value="Genomic_DNA"/>
</dbReference>
<dbReference type="GO" id="GO:0000462">
    <property type="term" value="P:maturation of SSU-rRNA from tricistronic rRNA transcript (SSU-rRNA, 5.8S rRNA, LSU-rRNA)"/>
    <property type="evidence" value="ECO:0007669"/>
    <property type="project" value="TreeGrafter"/>
</dbReference>
<proteinExistence type="inferred from homology"/>
<organism evidence="7 8">
    <name type="scientific">Thecamonas trahens ATCC 50062</name>
    <dbReference type="NCBI Taxonomy" id="461836"/>
    <lineage>
        <taxon>Eukaryota</taxon>
        <taxon>Apusozoa</taxon>
        <taxon>Apusomonadida</taxon>
        <taxon>Apusomonadidae</taxon>
        <taxon>Thecamonas</taxon>
    </lineage>
</organism>
<gene>
    <name evidence="7" type="ORF">AMSG_00014</name>
</gene>
<dbReference type="InterPro" id="IPR007034">
    <property type="entry name" value="BMS1_TSR1_C"/>
</dbReference>
<evidence type="ECO:0000256" key="4">
    <source>
        <dbReference type="ARBA" id="ARBA00038288"/>
    </source>
</evidence>
<dbReference type="InterPro" id="IPR012948">
    <property type="entry name" value="AARP2CN"/>
</dbReference>
<comment type="subcellular location">
    <subcellularLocation>
        <location evidence="1">Nucleus</location>
        <location evidence="1">Nucleolus</location>
    </subcellularLocation>
</comment>
<dbReference type="GO" id="GO:0005525">
    <property type="term" value="F:GTP binding"/>
    <property type="evidence" value="ECO:0007669"/>
    <property type="project" value="TreeGrafter"/>
</dbReference>
<dbReference type="GO" id="GO:0003924">
    <property type="term" value="F:GTPase activity"/>
    <property type="evidence" value="ECO:0007669"/>
    <property type="project" value="TreeGrafter"/>
</dbReference>
<dbReference type="RefSeq" id="XP_013762888.1">
    <property type="nucleotide sequence ID" value="XM_013907434.1"/>
</dbReference>
<sequence>MSGHRPTLKHVHKPFKSSHRTKSAIKRASSSLKNMTRNSVRSGTGSLAADYKANRRNASAQARKAKKAKNAVTKRAGTVSGPPRVVLLLPLSPEPGVGTLDLLTALLGPSVQGPDVLKTALPVLGAPVTVTYEALKARITYIVAPTESPIELLDALRAADVVVPVVDALVGVDDDAQLLVSMMLAQGMPTALPVLRNLELVGGPAKNKSKTRKAFNRFISSKLGPDVSFHVLDSDAAGIRFLQLLSKSKLRRIQWRDARPYLMAEAVAYDDASRKLRISGYLRGSPLSPNQLVHLPGKGTYRISAIYEAPDPVPLNRAQARMSAEPMAGSAEGYALLATADEAKLHPMEQLLPPEVNEEEDELAARMADFDDDDGGLPDPFGDSGSDDGRPGLHSASRGAKAIDHINVVRAEIQSDWEAFVGLGPANDSDNDDGEGVGAGAGAAGGSDASGSDGESDDDERPLNPVEALAARQAEDFEWPDEFYAPRAPLCKDLFREYRGLKSFTNSPWDPYENLPTEYSQIYDFESFPRTQNEVLDEVENDGVGLDAYIVIELDDVPPSVMASLTPTGVLVAFGLFRYERQFSVLHMSVSRHASFDAPHASGSPLMVMVGFRMLEAAPLFSSDNPKCAKAKFERFLQPGRTLTASIYGPIVFGPSMPVFMFRLNADSPVPQLVATGSVASINPQKLIIKRIVLIGEPFHIHKSRATVRRMFYSPEDIRYFKKIECYTKYGRRGHITDSIGTHGYMKMQFDGVLDARDTICLPLFTRLFPRNNTRIIDADTVLEPQDQVIEATALSQY</sequence>
<dbReference type="OrthoDB" id="119302at2759"/>
<dbReference type="PANTHER" id="PTHR12858:SF1">
    <property type="entry name" value="PRE-RRNA-PROCESSING PROTEIN TSR1 HOMOLOG"/>
    <property type="match status" value="1"/>
</dbReference>
<keyword evidence="8" id="KW-1185">Reference proteome</keyword>
<evidence type="ECO:0000256" key="2">
    <source>
        <dbReference type="ARBA" id="ARBA00022517"/>
    </source>
</evidence>
<feature type="region of interest" description="Disordered" evidence="5">
    <location>
        <begin position="424"/>
        <end position="462"/>
    </location>
</feature>
<dbReference type="STRING" id="461836.A0A0L0D193"/>
<dbReference type="AlphaFoldDB" id="A0A0L0D193"/>
<evidence type="ECO:0000313" key="8">
    <source>
        <dbReference type="Proteomes" id="UP000054408"/>
    </source>
</evidence>
<dbReference type="PANTHER" id="PTHR12858">
    <property type="entry name" value="RIBOSOME BIOGENESIS PROTEIN"/>
    <property type="match status" value="1"/>
</dbReference>
<dbReference type="OMA" id="MNLPRFK"/>
<name>A0A0L0D193_THETB</name>
<dbReference type="GO" id="GO:0000479">
    <property type="term" value="P:endonucleolytic cleavage of tricistronic rRNA transcript (SSU-rRNA, 5.8S rRNA, LSU-rRNA)"/>
    <property type="evidence" value="ECO:0007669"/>
    <property type="project" value="TreeGrafter"/>
</dbReference>
<feature type="region of interest" description="Disordered" evidence="5">
    <location>
        <begin position="369"/>
        <end position="398"/>
    </location>
</feature>
<dbReference type="Pfam" id="PF22298">
    <property type="entry name" value="Tsr1_G-like"/>
    <property type="match status" value="1"/>
</dbReference>
<evidence type="ECO:0000259" key="6">
    <source>
        <dbReference type="PROSITE" id="PS51714"/>
    </source>
</evidence>
<dbReference type="GO" id="GO:0005730">
    <property type="term" value="C:nucleolus"/>
    <property type="evidence" value="ECO:0007669"/>
    <property type="project" value="UniProtKB-SubCell"/>
</dbReference>
<dbReference type="SMART" id="SM01362">
    <property type="entry name" value="DUF663"/>
    <property type="match status" value="1"/>
</dbReference>
<protein>
    <submittedName>
        <fullName evidence="7">Ribosome biogenesis protein tsr1</fullName>
    </submittedName>
</protein>
<dbReference type="GeneID" id="25559846"/>